<dbReference type="PANTHER" id="PTHR34308">
    <property type="entry name" value="COBALAMIN BIOSYNTHESIS PROTEIN CBIB"/>
    <property type="match status" value="1"/>
</dbReference>
<keyword evidence="5 9" id="KW-0169">Cobalamin biosynthesis</keyword>
<evidence type="ECO:0000256" key="6">
    <source>
        <dbReference type="ARBA" id="ARBA00022692"/>
    </source>
</evidence>
<gene>
    <name evidence="10" type="primary">cbiB</name>
    <name evidence="9" type="synonym">cobD</name>
    <name evidence="10" type="ORF">ACFQ4E_06505</name>
</gene>
<evidence type="ECO:0000256" key="8">
    <source>
        <dbReference type="ARBA" id="ARBA00023136"/>
    </source>
</evidence>
<evidence type="ECO:0000256" key="2">
    <source>
        <dbReference type="ARBA" id="ARBA00004953"/>
    </source>
</evidence>
<keyword evidence="7 9" id="KW-1133">Transmembrane helix</keyword>
<dbReference type="PANTHER" id="PTHR34308:SF1">
    <property type="entry name" value="COBALAMIN BIOSYNTHESIS PROTEIN CBIB"/>
    <property type="match status" value="1"/>
</dbReference>
<dbReference type="Pfam" id="PF03186">
    <property type="entry name" value="CobD_Cbib"/>
    <property type="match status" value="1"/>
</dbReference>
<keyword evidence="8 9" id="KW-0472">Membrane</keyword>
<reference evidence="11" key="1">
    <citation type="journal article" date="2019" name="Int. J. Syst. Evol. Microbiol.">
        <title>The Global Catalogue of Microorganisms (GCM) 10K type strain sequencing project: providing services to taxonomists for standard genome sequencing and annotation.</title>
        <authorList>
            <consortium name="The Broad Institute Genomics Platform"/>
            <consortium name="The Broad Institute Genome Sequencing Center for Infectious Disease"/>
            <person name="Wu L."/>
            <person name="Ma J."/>
        </authorList>
    </citation>
    <scope>NUCLEOTIDE SEQUENCE [LARGE SCALE GENOMIC DNA]</scope>
    <source>
        <strain evidence="11">CCUG 62953</strain>
    </source>
</reference>
<comment type="caution">
    <text evidence="9">Lacks conserved residue(s) required for the propagation of feature annotation.</text>
</comment>
<evidence type="ECO:0000256" key="4">
    <source>
        <dbReference type="ARBA" id="ARBA00022475"/>
    </source>
</evidence>
<feature type="transmembrane region" description="Helical" evidence="9">
    <location>
        <begin position="47"/>
        <end position="69"/>
    </location>
</feature>
<comment type="similarity">
    <text evidence="3 9">Belongs to the CobD/CbiB family.</text>
</comment>
<keyword evidence="11" id="KW-1185">Reference proteome</keyword>
<dbReference type="EMBL" id="JBHTMU010000008">
    <property type="protein sequence ID" value="MFD1342063.1"/>
    <property type="molecule type" value="Genomic_DNA"/>
</dbReference>
<evidence type="ECO:0000256" key="1">
    <source>
        <dbReference type="ARBA" id="ARBA00004651"/>
    </source>
</evidence>
<dbReference type="InterPro" id="IPR004485">
    <property type="entry name" value="Cobalamin_biosynth_CobD/CbiB"/>
</dbReference>
<dbReference type="RefSeq" id="WP_386802208.1">
    <property type="nucleotide sequence ID" value="NZ_JBHTMU010000008.1"/>
</dbReference>
<keyword evidence="4 9" id="KW-1003">Cell membrane</keyword>
<organism evidence="10 11">
    <name type="scientific">Litorisediminicola beolgyonensis</name>
    <dbReference type="NCBI Taxonomy" id="1173614"/>
    <lineage>
        <taxon>Bacteria</taxon>
        <taxon>Pseudomonadati</taxon>
        <taxon>Pseudomonadota</taxon>
        <taxon>Alphaproteobacteria</taxon>
        <taxon>Rhodobacterales</taxon>
        <taxon>Paracoccaceae</taxon>
        <taxon>Litorisediminicola</taxon>
    </lineage>
</organism>
<name>A0ABW3ZHA5_9RHOB</name>
<evidence type="ECO:0000256" key="5">
    <source>
        <dbReference type="ARBA" id="ARBA00022573"/>
    </source>
</evidence>
<feature type="transmembrane region" description="Helical" evidence="9">
    <location>
        <begin position="15"/>
        <end position="35"/>
    </location>
</feature>
<dbReference type="Proteomes" id="UP001597135">
    <property type="component" value="Unassembled WGS sequence"/>
</dbReference>
<dbReference type="HAMAP" id="MF_00024">
    <property type="entry name" value="CobD_CbiB"/>
    <property type="match status" value="1"/>
</dbReference>
<comment type="caution">
    <text evidence="10">The sequence shown here is derived from an EMBL/GenBank/DDBJ whole genome shotgun (WGS) entry which is preliminary data.</text>
</comment>
<comment type="function">
    <text evidence="9">Converts cobyric acid to cobinamide by the addition of aminopropanol on the F carboxylic group.</text>
</comment>
<accession>A0ABW3ZHA5</accession>
<evidence type="ECO:0000313" key="10">
    <source>
        <dbReference type="EMBL" id="MFD1342063.1"/>
    </source>
</evidence>
<proteinExistence type="inferred from homology"/>
<comment type="pathway">
    <text evidence="2 9">Cofactor biosynthesis; adenosylcobalamin biosynthesis.</text>
</comment>
<comment type="subcellular location">
    <subcellularLocation>
        <location evidence="1 9">Cell membrane</location>
        <topology evidence="1 9">Multi-pass membrane protein</topology>
    </subcellularLocation>
</comment>
<sequence length="303" mass="31886">MLVALLIDLAIGWSAWLFARLSHPVVWVGALITFLEHRLNSDAHRHANGALAVALTVSAAVLPAGVIQWLLPGGWVGLVATGILAWPLVAARSLHDHVEAVARPLVAGDLEAARRAVAMIVGRDPNRLDQAGIARAALESLAENASDGVAAPLFWGAVFGLPGIAGYKAINTLDSMIGHRSARYAEFGMVAARLDDLVNLIPARLTGLSLALVSGRPGPAFTTMRRDARRHRSPNAGWPEAALAGGLGVRLSGPRLYAEGVADEPWLNGDAADPTPEDLSRGLGLYRRAVLLWLAALAALALI</sequence>
<evidence type="ECO:0000256" key="3">
    <source>
        <dbReference type="ARBA" id="ARBA00006263"/>
    </source>
</evidence>
<protein>
    <recommendedName>
        <fullName evidence="9">Cobalamin biosynthesis protein CobD</fullName>
    </recommendedName>
</protein>
<evidence type="ECO:0000256" key="9">
    <source>
        <dbReference type="HAMAP-Rule" id="MF_00024"/>
    </source>
</evidence>
<keyword evidence="6 9" id="KW-0812">Transmembrane</keyword>
<dbReference type="NCBIfam" id="TIGR00380">
    <property type="entry name" value="cobal_cbiB"/>
    <property type="match status" value="1"/>
</dbReference>
<evidence type="ECO:0000313" key="11">
    <source>
        <dbReference type="Proteomes" id="UP001597135"/>
    </source>
</evidence>
<evidence type="ECO:0000256" key="7">
    <source>
        <dbReference type="ARBA" id="ARBA00022989"/>
    </source>
</evidence>